<dbReference type="GO" id="GO:0016787">
    <property type="term" value="F:hydrolase activity"/>
    <property type="evidence" value="ECO:0007669"/>
    <property type="project" value="UniProtKB-KW"/>
</dbReference>
<accession>A0ABW1MPV0</accession>
<reference evidence="4" key="1">
    <citation type="journal article" date="2019" name="Int. J. Syst. Evol. Microbiol.">
        <title>The Global Catalogue of Microorganisms (GCM) 10K type strain sequencing project: providing services to taxonomists for standard genome sequencing and annotation.</title>
        <authorList>
            <consortium name="The Broad Institute Genomics Platform"/>
            <consortium name="The Broad Institute Genome Sequencing Center for Infectious Disease"/>
            <person name="Wu L."/>
            <person name="Ma J."/>
        </authorList>
    </citation>
    <scope>NUCLEOTIDE SEQUENCE [LARGE SCALE GENOMIC DNA]</scope>
    <source>
        <strain evidence="4">CGMCC 1.15180</strain>
    </source>
</reference>
<gene>
    <name evidence="3" type="ORF">ACFP4F_22985</name>
</gene>
<feature type="chain" id="PRO_5045457267" evidence="1">
    <location>
        <begin position="26"/>
        <end position="331"/>
    </location>
</feature>
<keyword evidence="3" id="KW-0378">Hydrolase</keyword>
<dbReference type="Gene3D" id="3.40.50.1820">
    <property type="entry name" value="alpha/beta hydrolase"/>
    <property type="match status" value="1"/>
</dbReference>
<organism evidence="3 4">
    <name type="scientific">Streptomyces ochraceiscleroticus</name>
    <dbReference type="NCBI Taxonomy" id="47761"/>
    <lineage>
        <taxon>Bacteria</taxon>
        <taxon>Bacillati</taxon>
        <taxon>Actinomycetota</taxon>
        <taxon>Actinomycetes</taxon>
        <taxon>Kitasatosporales</taxon>
        <taxon>Streptomycetaceae</taxon>
        <taxon>Streptomyces</taxon>
    </lineage>
</organism>
<protein>
    <submittedName>
        <fullName evidence="3">Alpha/beta hydrolase</fullName>
    </submittedName>
</protein>
<feature type="domain" description="DUF1023" evidence="2">
    <location>
        <begin position="93"/>
        <end position="272"/>
    </location>
</feature>
<name>A0ABW1MPV0_9ACTN</name>
<proteinExistence type="predicted"/>
<evidence type="ECO:0000259" key="2">
    <source>
        <dbReference type="Pfam" id="PF06259"/>
    </source>
</evidence>
<keyword evidence="4" id="KW-1185">Reference proteome</keyword>
<dbReference type="InterPro" id="IPR010427">
    <property type="entry name" value="DUF1023"/>
</dbReference>
<evidence type="ECO:0000313" key="3">
    <source>
        <dbReference type="EMBL" id="MFC6065387.1"/>
    </source>
</evidence>
<comment type="caution">
    <text evidence="3">The sequence shown here is derived from an EMBL/GenBank/DDBJ whole genome shotgun (WGS) entry which is preliminary data.</text>
</comment>
<dbReference type="SUPFAM" id="SSF53474">
    <property type="entry name" value="alpha/beta-Hydrolases"/>
    <property type="match status" value="1"/>
</dbReference>
<evidence type="ECO:0000256" key="1">
    <source>
        <dbReference type="SAM" id="SignalP"/>
    </source>
</evidence>
<sequence>MRAARLRRGMLVSAVAGCLVFSVTAAARSTGRQTPVAPRLPALSAGTLEDRYAANRQYMAEAADAAREMGDGARADRLGELGSAKRDFLSFSPVGDGQAVEVLGDLAHADRIAVVVPGSDTTVDTFDMLGSRYGSLAGGARGLYAETKKLDPKSRVAVVAWYGYRAPRTQSVEVLTGSRAAEGGQRLDGLIGELRRVNASAPVTLLCHSYGSVVCGNAMGTMDSEAASALSDIVVFGSPGMGVRSRAELGTDVPLWAGRGTRDWIADVPHASVNLFGAWVGFGGDPTSSDFGAKVLPTGTARHSDYLRPGGLAVRNIALIALGRGAEVSHD</sequence>
<feature type="signal peptide" evidence="1">
    <location>
        <begin position="1"/>
        <end position="25"/>
    </location>
</feature>
<evidence type="ECO:0000313" key="4">
    <source>
        <dbReference type="Proteomes" id="UP001596139"/>
    </source>
</evidence>
<dbReference type="RefSeq" id="WP_245659590.1">
    <property type="nucleotide sequence ID" value="NZ_JBHSPX010000007.1"/>
</dbReference>
<keyword evidence="1" id="KW-0732">Signal</keyword>
<dbReference type="Proteomes" id="UP001596139">
    <property type="component" value="Unassembled WGS sequence"/>
</dbReference>
<dbReference type="InterPro" id="IPR029058">
    <property type="entry name" value="AB_hydrolase_fold"/>
</dbReference>
<dbReference type="EMBL" id="JBHSPX010000007">
    <property type="protein sequence ID" value="MFC6065387.1"/>
    <property type="molecule type" value="Genomic_DNA"/>
</dbReference>
<dbReference type="Pfam" id="PF06259">
    <property type="entry name" value="Abhydrolase_8"/>
    <property type="match status" value="1"/>
</dbReference>